<evidence type="ECO:0000313" key="2">
    <source>
        <dbReference type="EMBL" id="ANB10947.1"/>
    </source>
</evidence>
<dbReference type="EMBL" id="CP014500">
    <property type="protein sequence ID" value="ANB10947.1"/>
    <property type="molecule type" value="Genomic_DNA"/>
</dbReference>
<dbReference type="Pfam" id="PF08634">
    <property type="entry name" value="Pet127"/>
    <property type="match status" value="1"/>
</dbReference>
<dbReference type="PANTHER" id="PTHR31014">
    <property type="entry name" value="MITOCHONDRIAL TRANSLATION SYSTEM COMPONENT PET127-RELATED"/>
    <property type="match status" value="1"/>
</dbReference>
<keyword evidence="3" id="KW-1185">Reference proteome</keyword>
<dbReference type="KEGG" id="slb:AWJ20_3741"/>
<dbReference type="AlphaFoldDB" id="A0A161HGK0"/>
<protein>
    <submittedName>
        <fullName evidence="2">Pet127p</fullName>
    </submittedName>
</protein>
<name>A0A161HGK0_9ASCO</name>
<sequence length="787" mass="90190">MLRTGGLGSLRLRIYSEYAPKFLSPGNGLFYTRAFSLSSTVLKDIDGLDSLHLLEKETYRDIKRQRPAKGKKSPPGPNTRPGSITPKHFGKKRPSRAPPSRVTLGQREPGAKPTFRSRREYEKKNEEQVNRNRQNSSAKVPKPSSAEVQEYIAKSPEQWKSRRTLTDPKRFSKDNAGSSSETTNQKISPANSPFPNFFPHETPYFRSFELDSSQLSYEPLEVPDQPPVPKLAHNLDRVLFSPGVHVLKDRRSNVYNFTPYLENIMSIKDFDFDFIAKYVPSGKDSILSKLAKENGKKYTGSTSSLTSVLSQFHHLLSHRRKPHTMALSKYFQSQQVAFSAIQTQPVSIFLRYNPNTDTHSIDSDKSYSGDIIVSVLGHQLEAMLTTEEEEFRNYHKSLSHKLDSSKKGGLNTYNYTQSGDFLMRSQLDCYDERLPGTGTFDLKTRAVCAVRHDMDYTQIHDGSDYQITKIDGEFESFSREWFELIRSTMFKYSLQARIGRMDGIFLAYHNVRRMFGFQYVPLSEIDQIYHTSDLIESQQDLRDIDPSNVSSFVPLDEQIATSGPIIAENEFKLSLKMFNEILDKIVASHEPAASFNLVFHTVSTGRMQVFVKPMLEKDIEVIQETGCDTEPKTGEEYSNNSDPHTILMHGNKNPEVLPPDVKVYQVDIRTYVNDKFVPGDKYPHLSSDSDVWKVQCEMSQLRQQGAERRFSRTFSMHKIENRITSVPQTERLDEEQEETIRNEALSKLSPPNAKQGYLRFLGAKGERLQREWEAQHGHKEKHVWRPS</sequence>
<reference evidence="2 3" key="1">
    <citation type="submission" date="2016-02" db="EMBL/GenBank/DDBJ databases">
        <title>Complete genome sequence and transcriptome regulation of the pentose utilising yeast Sugiyamaella lignohabitans.</title>
        <authorList>
            <person name="Bellasio M."/>
            <person name="Peymann A."/>
            <person name="Valli M."/>
            <person name="Sipitzky M."/>
            <person name="Graf A."/>
            <person name="Sauer M."/>
            <person name="Marx H."/>
            <person name="Mattanovich D."/>
        </authorList>
    </citation>
    <scope>NUCLEOTIDE SEQUENCE [LARGE SCALE GENOMIC DNA]</scope>
    <source>
        <strain evidence="2 3">CBS 10342</strain>
    </source>
</reference>
<dbReference type="PANTHER" id="PTHR31014:SF0">
    <property type="entry name" value="MITOCHONDRIAL TRANSLATION SYSTEM COMPONENT PET127-RELATED"/>
    <property type="match status" value="1"/>
</dbReference>
<feature type="compositionally biased region" description="Basic and acidic residues" evidence="1">
    <location>
        <begin position="117"/>
        <end position="130"/>
    </location>
</feature>
<evidence type="ECO:0000313" key="3">
    <source>
        <dbReference type="Proteomes" id="UP000189580"/>
    </source>
</evidence>
<organism evidence="2 3">
    <name type="scientific">Sugiyamaella lignohabitans</name>
    <dbReference type="NCBI Taxonomy" id="796027"/>
    <lineage>
        <taxon>Eukaryota</taxon>
        <taxon>Fungi</taxon>
        <taxon>Dikarya</taxon>
        <taxon>Ascomycota</taxon>
        <taxon>Saccharomycotina</taxon>
        <taxon>Dipodascomycetes</taxon>
        <taxon>Dipodascales</taxon>
        <taxon>Trichomonascaceae</taxon>
        <taxon>Sugiyamaella</taxon>
    </lineage>
</organism>
<proteinExistence type="predicted"/>
<evidence type="ECO:0000256" key="1">
    <source>
        <dbReference type="SAM" id="MobiDB-lite"/>
    </source>
</evidence>
<dbReference type="GO" id="GO:0000964">
    <property type="term" value="P:mitochondrial RNA 5'-end processing"/>
    <property type="evidence" value="ECO:0007669"/>
    <property type="project" value="TreeGrafter"/>
</dbReference>
<dbReference type="GeneID" id="30035796"/>
<feature type="compositionally biased region" description="Polar residues" evidence="1">
    <location>
        <begin position="175"/>
        <end position="187"/>
    </location>
</feature>
<dbReference type="OrthoDB" id="10249045at2759"/>
<accession>A0A161HGK0</accession>
<dbReference type="GO" id="GO:0005740">
    <property type="term" value="C:mitochondrial envelope"/>
    <property type="evidence" value="ECO:0007669"/>
    <property type="project" value="TreeGrafter"/>
</dbReference>
<gene>
    <name evidence="2" type="primary">PET127</name>
    <name evidence="2" type="ORF">AWJ20_3741</name>
</gene>
<feature type="compositionally biased region" description="Basic and acidic residues" evidence="1">
    <location>
        <begin position="157"/>
        <end position="173"/>
    </location>
</feature>
<feature type="region of interest" description="Disordered" evidence="1">
    <location>
        <begin position="60"/>
        <end position="194"/>
    </location>
</feature>
<dbReference type="Proteomes" id="UP000189580">
    <property type="component" value="Chromosome c"/>
</dbReference>
<dbReference type="InterPro" id="IPR013943">
    <property type="entry name" value="Pet127"/>
</dbReference>
<dbReference type="RefSeq" id="XP_018733424.1">
    <property type="nucleotide sequence ID" value="XM_018880767.1"/>
</dbReference>